<accession>A0ABT5R827</accession>
<comment type="caution">
    <text evidence="1">The sequence shown here is derived from an EMBL/GenBank/DDBJ whole genome shotgun (WGS) entry which is preliminary data.</text>
</comment>
<evidence type="ECO:0000313" key="1">
    <source>
        <dbReference type="EMBL" id="MDD1796413.1"/>
    </source>
</evidence>
<proteinExistence type="predicted"/>
<protein>
    <submittedName>
        <fullName evidence="1">Uncharacterized protein</fullName>
    </submittedName>
</protein>
<organism evidence="1 2">
    <name type="scientific">Enterovibrio gelatinilyticus</name>
    <dbReference type="NCBI Taxonomy" id="2899819"/>
    <lineage>
        <taxon>Bacteria</taxon>
        <taxon>Pseudomonadati</taxon>
        <taxon>Pseudomonadota</taxon>
        <taxon>Gammaproteobacteria</taxon>
        <taxon>Vibrionales</taxon>
        <taxon>Vibrionaceae</taxon>
        <taxon>Enterovibrio</taxon>
    </lineage>
</organism>
<evidence type="ECO:0000313" key="2">
    <source>
        <dbReference type="Proteomes" id="UP001149400"/>
    </source>
</evidence>
<keyword evidence="2" id="KW-1185">Reference proteome</keyword>
<dbReference type="Proteomes" id="UP001149400">
    <property type="component" value="Unassembled WGS sequence"/>
</dbReference>
<dbReference type="PROSITE" id="PS51257">
    <property type="entry name" value="PROKAR_LIPOPROTEIN"/>
    <property type="match status" value="1"/>
</dbReference>
<reference evidence="1" key="1">
    <citation type="submission" date="2021-12" db="EMBL/GenBank/DDBJ databases">
        <title>Enterovibrio ZSDZ35 sp. nov. and Enterovibrio ZSDZ42 sp. nov., isolated from coastal seawater in Qingdao.</title>
        <authorList>
            <person name="Zhang P."/>
        </authorList>
    </citation>
    <scope>NUCLEOTIDE SEQUENCE</scope>
    <source>
        <strain evidence="1">ZSDZ42</strain>
    </source>
</reference>
<name>A0ABT5R827_9GAMM</name>
<gene>
    <name evidence="1" type="ORF">LRP50_25180</name>
</gene>
<dbReference type="EMBL" id="JAJUBC010000069">
    <property type="protein sequence ID" value="MDD1796413.1"/>
    <property type="molecule type" value="Genomic_DNA"/>
</dbReference>
<dbReference type="RefSeq" id="WP_274167136.1">
    <property type="nucleotide sequence ID" value="NZ_JAJUBC010000069.1"/>
</dbReference>
<sequence>MKFIKQGSAIALGFVISACGGGGGSSDSGGTGAEGASLSNASSCYNPQRGQVGTTVTYDYAIRSVSTLPSEEEKSLDDAEWGYYGYHIINESIVSYSGNDGVIQSLSLYRYFDGDGNFTSQEEDGFYEYTQYDDDEKSKTHFGYKEEIGSSTYEEQYLPSGWKMSYDVDEGNEISLDSITARYFIDGVGQRDTTVDVATKFIGKESITLNGTVYKTCKFEEKTVTTAPDFTSEATYVSYVGEGNGITLMSTRFREWEDGETYRSVRQITSASINGEPI</sequence>